<reference evidence="1" key="1">
    <citation type="submission" date="2022-08" db="EMBL/GenBank/DDBJ databases">
        <authorList>
            <person name="Kallberg Y."/>
            <person name="Tangrot J."/>
            <person name="Rosling A."/>
        </authorList>
    </citation>
    <scope>NUCLEOTIDE SEQUENCE</scope>
    <source>
        <strain evidence="1">Wild A</strain>
    </source>
</reference>
<protein>
    <submittedName>
        <fullName evidence="1">19992_t:CDS:1</fullName>
    </submittedName>
</protein>
<gene>
    <name evidence="1" type="ORF">FWILDA_LOCUS19592</name>
</gene>
<comment type="caution">
    <text evidence="1">The sequence shown here is derived from an EMBL/GenBank/DDBJ whole genome shotgun (WGS) entry which is preliminary data.</text>
</comment>
<feature type="non-terminal residue" evidence="1">
    <location>
        <position position="1"/>
    </location>
</feature>
<accession>A0A9W4TD52</accession>
<keyword evidence="2" id="KW-1185">Reference proteome</keyword>
<sequence length="153" mass="17585">VSFQYVNMSTDDWSTFAHKTDTLLTSCQLATLENHKLKSKQALNFYWDLIQGCIIKAAKKCIPIYYSSQHSHNLRPKSLKKVYQQIRTAQKLEKLSKKAFISNRIHTHWSNIYNKTVKIAVALKFEFLPIAVHTLSAIYAIIPTIRSLVSTLS</sequence>
<name>A0A9W4TD52_9GLOM</name>
<dbReference type="EMBL" id="CAMKVN010024512">
    <property type="protein sequence ID" value="CAI2200486.1"/>
    <property type="molecule type" value="Genomic_DNA"/>
</dbReference>
<dbReference type="Proteomes" id="UP001153678">
    <property type="component" value="Unassembled WGS sequence"/>
</dbReference>
<dbReference type="AlphaFoldDB" id="A0A9W4TD52"/>
<proteinExistence type="predicted"/>
<organism evidence="1 2">
    <name type="scientific">Funneliformis geosporum</name>
    <dbReference type="NCBI Taxonomy" id="1117311"/>
    <lineage>
        <taxon>Eukaryota</taxon>
        <taxon>Fungi</taxon>
        <taxon>Fungi incertae sedis</taxon>
        <taxon>Mucoromycota</taxon>
        <taxon>Glomeromycotina</taxon>
        <taxon>Glomeromycetes</taxon>
        <taxon>Glomerales</taxon>
        <taxon>Glomeraceae</taxon>
        <taxon>Funneliformis</taxon>
    </lineage>
</organism>
<evidence type="ECO:0000313" key="2">
    <source>
        <dbReference type="Proteomes" id="UP001153678"/>
    </source>
</evidence>
<evidence type="ECO:0000313" key="1">
    <source>
        <dbReference type="EMBL" id="CAI2200486.1"/>
    </source>
</evidence>
<feature type="non-terminal residue" evidence="1">
    <location>
        <position position="153"/>
    </location>
</feature>